<dbReference type="GO" id="GO:0016887">
    <property type="term" value="F:ATP hydrolysis activity"/>
    <property type="evidence" value="ECO:0007669"/>
    <property type="project" value="InterPro"/>
</dbReference>
<gene>
    <name evidence="9" type="ORF">FH608_006730</name>
</gene>
<dbReference type="PROSITE" id="PS00211">
    <property type="entry name" value="ABC_TRANSPORTER_1"/>
    <property type="match status" value="1"/>
</dbReference>
<keyword evidence="6 9" id="KW-0067">ATP-binding</keyword>
<evidence type="ECO:0000256" key="2">
    <source>
        <dbReference type="ARBA" id="ARBA00005417"/>
    </source>
</evidence>
<dbReference type="RefSeq" id="WP_139629485.1">
    <property type="nucleotide sequence ID" value="NZ_VDLX02000002.1"/>
</dbReference>
<name>A0A5C4WS98_9ACTN</name>
<dbReference type="InterPro" id="IPR030679">
    <property type="entry name" value="ABC_ATPase_HisP-typ"/>
</dbReference>
<accession>A0A5C4WS98</accession>
<comment type="caution">
    <text evidence="9">The sequence shown here is derived from an EMBL/GenBank/DDBJ whole genome shotgun (WGS) entry which is preliminary data.</text>
</comment>
<dbReference type="GO" id="GO:0005524">
    <property type="term" value="F:ATP binding"/>
    <property type="evidence" value="ECO:0007669"/>
    <property type="project" value="UniProtKB-KW"/>
</dbReference>
<dbReference type="GO" id="GO:0005886">
    <property type="term" value="C:plasma membrane"/>
    <property type="evidence" value="ECO:0007669"/>
    <property type="project" value="UniProtKB-SubCell"/>
</dbReference>
<evidence type="ECO:0000256" key="1">
    <source>
        <dbReference type="ARBA" id="ARBA00004202"/>
    </source>
</evidence>
<dbReference type="EMBL" id="VDLX02000002">
    <property type="protein sequence ID" value="KAB8196439.1"/>
    <property type="molecule type" value="Genomic_DNA"/>
</dbReference>
<dbReference type="InterPro" id="IPR017871">
    <property type="entry name" value="ABC_transporter-like_CS"/>
</dbReference>
<keyword evidence="7" id="KW-0029">Amino-acid transport</keyword>
<evidence type="ECO:0000256" key="3">
    <source>
        <dbReference type="ARBA" id="ARBA00022448"/>
    </source>
</evidence>
<organism evidence="9 10">
    <name type="scientific">Nonomuraea phyllanthi</name>
    <dbReference type="NCBI Taxonomy" id="2219224"/>
    <lineage>
        <taxon>Bacteria</taxon>
        <taxon>Bacillati</taxon>
        <taxon>Actinomycetota</taxon>
        <taxon>Actinomycetes</taxon>
        <taxon>Streptosporangiales</taxon>
        <taxon>Streptosporangiaceae</taxon>
        <taxon>Nonomuraea</taxon>
    </lineage>
</organism>
<dbReference type="SUPFAM" id="SSF52540">
    <property type="entry name" value="P-loop containing nucleoside triphosphate hydrolases"/>
    <property type="match status" value="1"/>
</dbReference>
<dbReference type="PROSITE" id="PS50893">
    <property type="entry name" value="ABC_TRANSPORTER_2"/>
    <property type="match status" value="1"/>
</dbReference>
<evidence type="ECO:0000313" key="9">
    <source>
        <dbReference type="EMBL" id="KAB8196439.1"/>
    </source>
</evidence>
<dbReference type="PANTHER" id="PTHR43166:SF9">
    <property type="entry name" value="GLUTAMATE_ASPARTATE IMPORT ATP-BINDING PROTEIN GLTL"/>
    <property type="match status" value="1"/>
</dbReference>
<dbReference type="PIRSF" id="PIRSF039085">
    <property type="entry name" value="ABC_ATPase_HisP"/>
    <property type="match status" value="1"/>
</dbReference>
<keyword evidence="8" id="KW-0472">Membrane</keyword>
<dbReference type="InterPro" id="IPR003439">
    <property type="entry name" value="ABC_transporter-like_ATP-bd"/>
</dbReference>
<evidence type="ECO:0000313" key="10">
    <source>
        <dbReference type="Proteomes" id="UP000312512"/>
    </source>
</evidence>
<dbReference type="CDD" id="cd03262">
    <property type="entry name" value="ABC_HisP_GlnQ"/>
    <property type="match status" value="1"/>
</dbReference>
<dbReference type="InterPro" id="IPR003593">
    <property type="entry name" value="AAA+_ATPase"/>
</dbReference>
<comment type="subcellular location">
    <subcellularLocation>
        <location evidence="1">Cell membrane</location>
        <topology evidence="1">Peripheral membrane protein</topology>
    </subcellularLocation>
</comment>
<evidence type="ECO:0000256" key="4">
    <source>
        <dbReference type="ARBA" id="ARBA00022475"/>
    </source>
</evidence>
<dbReference type="PANTHER" id="PTHR43166">
    <property type="entry name" value="AMINO ACID IMPORT ATP-BINDING PROTEIN"/>
    <property type="match status" value="1"/>
</dbReference>
<dbReference type="InterPro" id="IPR027417">
    <property type="entry name" value="P-loop_NTPase"/>
</dbReference>
<keyword evidence="3" id="KW-0813">Transport</keyword>
<dbReference type="Pfam" id="PF00005">
    <property type="entry name" value="ABC_tran"/>
    <property type="match status" value="1"/>
</dbReference>
<evidence type="ECO:0000256" key="6">
    <source>
        <dbReference type="ARBA" id="ARBA00022840"/>
    </source>
</evidence>
<dbReference type="InterPro" id="IPR050086">
    <property type="entry name" value="MetN_ABC_transporter-like"/>
</dbReference>
<comment type="similarity">
    <text evidence="2">Belongs to the ABC transporter superfamily.</text>
</comment>
<dbReference type="GO" id="GO:0015424">
    <property type="term" value="F:ABC-type amino acid transporter activity"/>
    <property type="evidence" value="ECO:0007669"/>
    <property type="project" value="InterPro"/>
</dbReference>
<dbReference type="SMART" id="SM00382">
    <property type="entry name" value="AAA"/>
    <property type="match status" value="1"/>
</dbReference>
<proteinExistence type="inferred from homology"/>
<dbReference type="AlphaFoldDB" id="A0A5C4WS98"/>
<protein>
    <submittedName>
        <fullName evidence="9">ATP-binding cassette domain-containing protein</fullName>
    </submittedName>
</protein>
<dbReference type="Proteomes" id="UP000312512">
    <property type="component" value="Unassembled WGS sequence"/>
</dbReference>
<dbReference type="Gene3D" id="3.40.50.300">
    <property type="entry name" value="P-loop containing nucleotide triphosphate hydrolases"/>
    <property type="match status" value="1"/>
</dbReference>
<keyword evidence="4" id="KW-1003">Cell membrane</keyword>
<evidence type="ECO:0000256" key="5">
    <source>
        <dbReference type="ARBA" id="ARBA00022741"/>
    </source>
</evidence>
<evidence type="ECO:0000256" key="8">
    <source>
        <dbReference type="ARBA" id="ARBA00023136"/>
    </source>
</evidence>
<evidence type="ECO:0000256" key="7">
    <source>
        <dbReference type="ARBA" id="ARBA00022970"/>
    </source>
</evidence>
<keyword evidence="10" id="KW-1185">Reference proteome</keyword>
<reference evidence="9 10" key="1">
    <citation type="submission" date="2019-10" db="EMBL/GenBank/DDBJ databases">
        <title>Nonomuraea sp. nov., isolated from Phyllanthus amarus.</title>
        <authorList>
            <person name="Klykleung N."/>
            <person name="Tanasupawat S."/>
        </authorList>
    </citation>
    <scope>NUCLEOTIDE SEQUENCE [LARGE SCALE GENOMIC DNA]</scope>
    <source>
        <strain evidence="9 10">PA1-10</strain>
    </source>
</reference>
<keyword evidence="5" id="KW-0547">Nucleotide-binding</keyword>
<sequence>MSEAATGAGLLTIDGVWKNFHGHSVLRGVDLEVRPHEVVSLIGASGSGKSTLLRCVNLLETVDDGAIFLDGQEITDPQVDVDGVRKRLGIVFQAFNLFPHMTVLDNITLAPRQVHKVARERAEEQAHELLTRFGLADKARAYPDQLSGGQQQRVAIIRALATQPRLMLLDEVTSALDPELVMEVLGIIRELKESGMTMILTTHEMGFCRDISDTVCFLHGGVLLEKGPADKIFTAPEHPRTREFLRGALESGRF</sequence>
<dbReference type="OrthoDB" id="7838608at2"/>